<keyword evidence="1" id="KW-0812">Transmembrane</keyword>
<proteinExistence type="predicted"/>
<dbReference type="EMBL" id="FBVY01000041">
    <property type="protein sequence ID" value="CUX01729.1"/>
    <property type="molecule type" value="Genomic_DNA"/>
</dbReference>
<reference evidence="2 3" key="1">
    <citation type="submission" date="2016-01" db="EMBL/GenBank/DDBJ databases">
        <authorList>
            <person name="Regsiter A."/>
            <person name="william w."/>
        </authorList>
    </citation>
    <scope>NUCLEOTIDE SEQUENCE [LARGE SCALE GENOMIC DNA]</scope>
    <source>
        <strain evidence="2 3">CFBP 5494</strain>
    </source>
</reference>
<dbReference type="AlphaFoldDB" id="A0A9W5B6G9"/>
<organism evidence="2 3">
    <name type="scientific">Agrobacterium genomosp. 2 str. CFBP 5494</name>
    <dbReference type="NCBI Taxonomy" id="1183436"/>
    <lineage>
        <taxon>Bacteria</taxon>
        <taxon>Pseudomonadati</taxon>
        <taxon>Pseudomonadota</taxon>
        <taxon>Alphaproteobacteria</taxon>
        <taxon>Hyphomicrobiales</taxon>
        <taxon>Rhizobiaceae</taxon>
        <taxon>Rhizobium/Agrobacterium group</taxon>
        <taxon>Agrobacterium</taxon>
        <taxon>Agrobacterium tumefaciens complex</taxon>
    </lineage>
</organism>
<comment type="caution">
    <text evidence="2">The sequence shown here is derived from an EMBL/GenBank/DDBJ whole genome shotgun (WGS) entry which is preliminary data.</text>
</comment>
<gene>
    <name evidence="2" type="ORF">AGR2A_pa30015</name>
</gene>
<protein>
    <submittedName>
        <fullName evidence="2">Uncharacterized protein</fullName>
    </submittedName>
</protein>
<evidence type="ECO:0000313" key="3">
    <source>
        <dbReference type="Proteomes" id="UP000191933"/>
    </source>
</evidence>
<sequence>MVKRGKRVCQTENKCVTAAVTIFDAVYQATKGWGYFEKWMTIKVKKTILYSLLMSVLTCFSTWRKTQTSD</sequence>
<keyword evidence="1" id="KW-0472">Membrane</keyword>
<evidence type="ECO:0000256" key="1">
    <source>
        <dbReference type="SAM" id="Phobius"/>
    </source>
</evidence>
<dbReference type="Proteomes" id="UP000191933">
    <property type="component" value="Unassembled WGS sequence"/>
</dbReference>
<evidence type="ECO:0000313" key="2">
    <source>
        <dbReference type="EMBL" id="CUX01729.1"/>
    </source>
</evidence>
<keyword evidence="3" id="KW-1185">Reference proteome</keyword>
<accession>A0A9W5B6G9</accession>
<feature type="transmembrane region" description="Helical" evidence="1">
    <location>
        <begin position="47"/>
        <end position="63"/>
    </location>
</feature>
<name>A0A9W5B6G9_9HYPH</name>
<keyword evidence="1" id="KW-1133">Transmembrane helix</keyword>